<feature type="domain" description="N-acetyltransferase" evidence="1">
    <location>
        <begin position="1"/>
        <end position="135"/>
    </location>
</feature>
<evidence type="ECO:0000313" key="3">
    <source>
        <dbReference type="Proteomes" id="UP000515928"/>
    </source>
</evidence>
<dbReference type="GO" id="GO:0016747">
    <property type="term" value="F:acyltransferase activity, transferring groups other than amino-acyl groups"/>
    <property type="evidence" value="ECO:0007669"/>
    <property type="project" value="InterPro"/>
</dbReference>
<dbReference type="InterPro" id="IPR000182">
    <property type="entry name" value="GNAT_dom"/>
</dbReference>
<gene>
    <name evidence="2" type="ORF">H9L01_07420</name>
</gene>
<evidence type="ECO:0000259" key="1">
    <source>
        <dbReference type="PROSITE" id="PS51186"/>
    </source>
</evidence>
<sequence>MIILEYSEERDFDRVELLYRDAQWMIYLEDIERLRRAYQNSLIAFVAYDREKLVGVVRAVGDGETILYIQDIIVHSSSQRKNIGSKLILQLLEKYSHIRQIILLTENETKTIGFYDSLGFKDVDGLNCVAFAKIK</sequence>
<dbReference type="KEGG" id="eio:H9L01_07420"/>
<dbReference type="CDD" id="cd04301">
    <property type="entry name" value="NAT_SF"/>
    <property type="match status" value="1"/>
</dbReference>
<organism evidence="2 3">
    <name type="scientific">Erysipelothrix inopinata</name>
    <dbReference type="NCBI Taxonomy" id="225084"/>
    <lineage>
        <taxon>Bacteria</taxon>
        <taxon>Bacillati</taxon>
        <taxon>Bacillota</taxon>
        <taxon>Erysipelotrichia</taxon>
        <taxon>Erysipelotrichales</taxon>
        <taxon>Erysipelotrichaceae</taxon>
        <taxon>Erysipelothrix</taxon>
    </lineage>
</organism>
<dbReference type="RefSeq" id="WP_187533327.1">
    <property type="nucleotide sequence ID" value="NZ_CBCSHU010000026.1"/>
</dbReference>
<dbReference type="InterPro" id="IPR053144">
    <property type="entry name" value="Acetyltransferase_Butenolide"/>
</dbReference>
<dbReference type="Gene3D" id="3.40.630.30">
    <property type="match status" value="1"/>
</dbReference>
<dbReference type="EMBL" id="CP060715">
    <property type="protein sequence ID" value="QNN60195.1"/>
    <property type="molecule type" value="Genomic_DNA"/>
</dbReference>
<keyword evidence="3" id="KW-1185">Reference proteome</keyword>
<dbReference type="InterPro" id="IPR016181">
    <property type="entry name" value="Acyl_CoA_acyltransferase"/>
</dbReference>
<proteinExistence type="predicted"/>
<evidence type="ECO:0000313" key="2">
    <source>
        <dbReference type="EMBL" id="QNN60195.1"/>
    </source>
</evidence>
<keyword evidence="2" id="KW-0808">Transferase</keyword>
<dbReference type="PANTHER" id="PTHR43233:SF1">
    <property type="entry name" value="FAMILY N-ACETYLTRANSFERASE, PUTATIVE (AFU_ORTHOLOGUE AFUA_6G03350)-RELATED"/>
    <property type="match status" value="1"/>
</dbReference>
<protein>
    <submittedName>
        <fullName evidence="2">GNAT family N-acetyltransferase</fullName>
    </submittedName>
</protein>
<dbReference type="AlphaFoldDB" id="A0A7G9RX70"/>
<name>A0A7G9RX70_9FIRM</name>
<dbReference type="SUPFAM" id="SSF55729">
    <property type="entry name" value="Acyl-CoA N-acyltransferases (Nat)"/>
    <property type="match status" value="1"/>
</dbReference>
<accession>A0A7G9RX70</accession>
<dbReference type="PANTHER" id="PTHR43233">
    <property type="entry name" value="FAMILY N-ACETYLTRANSFERASE, PUTATIVE (AFU_ORTHOLOGUE AFUA_6G03350)-RELATED"/>
    <property type="match status" value="1"/>
</dbReference>
<dbReference type="PROSITE" id="PS51186">
    <property type="entry name" value="GNAT"/>
    <property type="match status" value="1"/>
</dbReference>
<reference evidence="2 3" key="1">
    <citation type="submission" date="2020-08" db="EMBL/GenBank/DDBJ databases">
        <title>Genome sequence of Erysipelothrix inopinata DSM 15511T.</title>
        <authorList>
            <person name="Hyun D.-W."/>
            <person name="Bae J.-W."/>
        </authorList>
    </citation>
    <scope>NUCLEOTIDE SEQUENCE [LARGE SCALE GENOMIC DNA]</scope>
    <source>
        <strain evidence="2 3">DSM 15511</strain>
    </source>
</reference>
<dbReference type="Proteomes" id="UP000515928">
    <property type="component" value="Chromosome"/>
</dbReference>
<dbReference type="Pfam" id="PF13508">
    <property type="entry name" value="Acetyltransf_7"/>
    <property type="match status" value="1"/>
</dbReference>